<dbReference type="GO" id="GO:0003723">
    <property type="term" value="F:RNA binding"/>
    <property type="evidence" value="ECO:0007669"/>
    <property type="project" value="TreeGrafter"/>
</dbReference>
<feature type="domain" description="Helicase ATP-binding" evidence="5">
    <location>
        <begin position="215"/>
        <end position="376"/>
    </location>
</feature>
<feature type="domain" description="Helicase C-terminal" evidence="6">
    <location>
        <begin position="511"/>
        <end position="682"/>
    </location>
</feature>
<dbReference type="SUPFAM" id="SSF52540">
    <property type="entry name" value="P-loop containing nucleoside triphosphate hydrolases"/>
    <property type="match status" value="1"/>
</dbReference>
<comment type="caution">
    <text evidence="7">The sequence shown here is derived from an EMBL/GenBank/DDBJ whole genome shotgun (WGS) entry which is preliminary data.</text>
</comment>
<evidence type="ECO:0000256" key="1">
    <source>
        <dbReference type="ARBA" id="ARBA00022741"/>
    </source>
</evidence>
<dbReference type="Pfam" id="PF01424">
    <property type="entry name" value="R3H"/>
    <property type="match status" value="1"/>
</dbReference>
<dbReference type="Gene3D" id="3.40.50.300">
    <property type="entry name" value="P-loop containing nucleotide triphosphate hydrolases"/>
    <property type="match status" value="2"/>
</dbReference>
<dbReference type="InterPro" id="IPR014001">
    <property type="entry name" value="Helicase_ATP-bd"/>
</dbReference>
<evidence type="ECO:0000259" key="6">
    <source>
        <dbReference type="PROSITE" id="PS51194"/>
    </source>
</evidence>
<protein>
    <recommendedName>
        <fullName evidence="9">RNA helicase</fullName>
    </recommendedName>
</protein>
<keyword evidence="2" id="KW-0067">ATP-binding</keyword>
<dbReference type="CDD" id="cd17917">
    <property type="entry name" value="DEXHc_RHA-like"/>
    <property type="match status" value="1"/>
</dbReference>
<dbReference type="GO" id="GO:0004386">
    <property type="term" value="F:helicase activity"/>
    <property type="evidence" value="ECO:0007669"/>
    <property type="project" value="TreeGrafter"/>
</dbReference>
<evidence type="ECO:0008006" key="9">
    <source>
        <dbReference type="Google" id="ProtNLM"/>
    </source>
</evidence>
<keyword evidence="1" id="KW-0547">Nucleotide-binding</keyword>
<evidence type="ECO:0000256" key="2">
    <source>
        <dbReference type="ARBA" id="ARBA00022840"/>
    </source>
</evidence>
<dbReference type="SMART" id="SM00487">
    <property type="entry name" value="DEXDc"/>
    <property type="match status" value="1"/>
</dbReference>
<sequence length="1049" mass="116246">MNGGRGGRSRGGHRGGGRSGGRRDDNKRNPPPQGPSQEQGVSGKRSKVRNNARTPNSAVALTEEFMMFVATQFKALKDDPSIPHLTFPTTLDSTQRAYIHKTAIKLGFHSKSTGSSDNRYIFVTRSKTTGAMQAISLRAPPARLDISKTTLDWMESFLDAFPTAPPAKALAPPPVSGRSHHQTFPKEFPVRPSTGHVYGTEQQSLPVYGHRDELLALSREHQVVIVAGDTGCGKSTQIPQYLLDDGASRVVVTQPRRISAITLAQRIADERHVALGTDVGYAIRLDARYNASTTRLLLCTTGMLLKWLSSDPTGDAFTHIVLDEVHERDKNTDFLLILLRFLLPRRPDLRVILMSATIQVEKFASYFDSSPVVQVQGRMFPVLSCFLDDVLVLLSDKQVAATTIETSNYTCVMCNQRGFSSEEELGMHVATCFGTEWHANDDQNSFGLDASLANNSGVEPEVFEGSVCDHVHQVLATKRKAFKPNEVASMVYHYQLGQDSLEIDGGVDIQLVVQLLTHLLSTQYGAGAILVFLPGWDDIAAVADFLAMDRRLMAGITLTMLHSQLTPQEQKRAFARPARGTRKVILATNVAETSVTIDDVVYVIDTGKAKQSSLVNGYTALHTEWISQANCAQRKGRAGRVAPGVCFHLVSKKRYEDLAPFMTPELLAISLDEIVLNIELLRYHARDDAFAFDSIAGFLEQAPDPPTSHAIDTAIQSLQLMGALDDEQELTYLGWKLAQLAVPPAIGKMILLGHFCQVYECLLYSCCTLTVRDPFISDMRMSPAQKAERKQAKRYLGRTTSSDHLVVYAAVQSYLNAKRSSRAGEFCRQYWLLPAAMDHIHRVVDQISSEFSSLGYPPLKKEASSTNMAVAHAVLGAGLYPNLMYRTTANNGKNFTTKEKFKVKLSASSVLDYPPNRQEKTEWVAFHDMRQSERSRTAQVTTKIAPFILAVFAGHNAALEEIEETDDEAAEGQELLGEGGAKSRVRIVIDGWIVLETDRLAAELVLAIRERFDYAFIRHLHQKKHQTTNDHDMQLLRALQSWCSREISL</sequence>
<evidence type="ECO:0000313" key="7">
    <source>
        <dbReference type="EMBL" id="KAF0729890.1"/>
    </source>
</evidence>
<dbReference type="SMART" id="SM00490">
    <property type="entry name" value="HELICc"/>
    <property type="match status" value="1"/>
</dbReference>
<dbReference type="InterPro" id="IPR001374">
    <property type="entry name" value="R3H_dom"/>
</dbReference>
<dbReference type="InterPro" id="IPR007502">
    <property type="entry name" value="Helicase-assoc_dom"/>
</dbReference>
<dbReference type="PROSITE" id="PS51194">
    <property type="entry name" value="HELICASE_CTER"/>
    <property type="match status" value="1"/>
</dbReference>
<organism evidence="7 8">
    <name type="scientific">Aphanomyces euteiches</name>
    <dbReference type="NCBI Taxonomy" id="100861"/>
    <lineage>
        <taxon>Eukaryota</taxon>
        <taxon>Sar</taxon>
        <taxon>Stramenopiles</taxon>
        <taxon>Oomycota</taxon>
        <taxon>Saprolegniomycetes</taxon>
        <taxon>Saprolegniales</taxon>
        <taxon>Verrucalvaceae</taxon>
        <taxon>Aphanomyces</taxon>
    </lineage>
</organism>
<dbReference type="GO" id="GO:0005524">
    <property type="term" value="F:ATP binding"/>
    <property type="evidence" value="ECO:0007669"/>
    <property type="project" value="UniProtKB-KW"/>
</dbReference>
<dbReference type="Gene3D" id="3.30.1370.50">
    <property type="entry name" value="R3H-like domain"/>
    <property type="match status" value="1"/>
</dbReference>
<keyword evidence="8" id="KW-1185">Reference proteome</keyword>
<dbReference type="InterPro" id="IPR011545">
    <property type="entry name" value="DEAD/DEAH_box_helicase_dom"/>
</dbReference>
<dbReference type="InterPro" id="IPR048333">
    <property type="entry name" value="HA2_WH"/>
</dbReference>
<dbReference type="Gene3D" id="1.20.120.1080">
    <property type="match status" value="1"/>
</dbReference>
<proteinExistence type="predicted"/>
<evidence type="ECO:0000313" key="8">
    <source>
        <dbReference type="Proteomes" id="UP000481153"/>
    </source>
</evidence>
<name>A0A6G0WR72_9STRA</name>
<dbReference type="SUPFAM" id="SSF82708">
    <property type="entry name" value="R3H domain"/>
    <property type="match status" value="1"/>
</dbReference>
<dbReference type="PANTHER" id="PTHR18934">
    <property type="entry name" value="ATP-DEPENDENT RNA HELICASE"/>
    <property type="match status" value="1"/>
</dbReference>
<feature type="region of interest" description="Disordered" evidence="3">
    <location>
        <begin position="1"/>
        <end position="54"/>
    </location>
</feature>
<reference evidence="7 8" key="1">
    <citation type="submission" date="2019-07" db="EMBL/GenBank/DDBJ databases">
        <title>Genomics analysis of Aphanomyces spp. identifies a new class of oomycete effector associated with host adaptation.</title>
        <authorList>
            <person name="Gaulin E."/>
        </authorList>
    </citation>
    <scope>NUCLEOTIDE SEQUENCE [LARGE SCALE GENOMIC DNA]</scope>
    <source>
        <strain evidence="7 8">ATCC 201684</strain>
    </source>
</reference>
<dbReference type="EMBL" id="VJMJ01000159">
    <property type="protein sequence ID" value="KAF0729890.1"/>
    <property type="molecule type" value="Genomic_DNA"/>
</dbReference>
<accession>A0A6G0WR72</accession>
<feature type="domain" description="R3H" evidence="4">
    <location>
        <begin position="63"/>
        <end position="127"/>
    </location>
</feature>
<dbReference type="Pfam" id="PF04408">
    <property type="entry name" value="WHD_HA2"/>
    <property type="match status" value="1"/>
</dbReference>
<dbReference type="SMART" id="SM00847">
    <property type="entry name" value="HA2"/>
    <property type="match status" value="1"/>
</dbReference>
<dbReference type="PROSITE" id="PS51061">
    <property type="entry name" value="R3H"/>
    <property type="match status" value="1"/>
</dbReference>
<evidence type="ECO:0000259" key="4">
    <source>
        <dbReference type="PROSITE" id="PS51061"/>
    </source>
</evidence>
<dbReference type="PANTHER" id="PTHR18934:SF213">
    <property type="entry name" value="3'-5' RNA HELICASE YTHDC2"/>
    <property type="match status" value="1"/>
</dbReference>
<dbReference type="InterPro" id="IPR027417">
    <property type="entry name" value="P-loop_NTPase"/>
</dbReference>
<dbReference type="AlphaFoldDB" id="A0A6G0WR72"/>
<dbReference type="InterPro" id="IPR036867">
    <property type="entry name" value="R3H_dom_sf"/>
</dbReference>
<gene>
    <name evidence="7" type="ORF">Ae201684_012531</name>
</gene>
<evidence type="ECO:0000259" key="5">
    <source>
        <dbReference type="PROSITE" id="PS51192"/>
    </source>
</evidence>
<dbReference type="Pfam" id="PF07717">
    <property type="entry name" value="OB_NTP_bind"/>
    <property type="match status" value="1"/>
</dbReference>
<feature type="compositionally biased region" description="Basic residues" evidence="3">
    <location>
        <begin position="7"/>
        <end position="16"/>
    </location>
</feature>
<dbReference type="InterPro" id="IPR011709">
    <property type="entry name" value="DEAD-box_helicase_OB_fold"/>
</dbReference>
<dbReference type="Pfam" id="PF00270">
    <property type="entry name" value="DEAD"/>
    <property type="match status" value="1"/>
</dbReference>
<dbReference type="InterPro" id="IPR001650">
    <property type="entry name" value="Helicase_C-like"/>
</dbReference>
<dbReference type="Pfam" id="PF21010">
    <property type="entry name" value="HA2_C"/>
    <property type="match status" value="1"/>
</dbReference>
<dbReference type="Pfam" id="PF00271">
    <property type="entry name" value="Helicase_C"/>
    <property type="match status" value="1"/>
</dbReference>
<dbReference type="CDD" id="cd18791">
    <property type="entry name" value="SF2_C_RHA"/>
    <property type="match status" value="1"/>
</dbReference>
<dbReference type="PROSITE" id="PS51192">
    <property type="entry name" value="HELICASE_ATP_BIND_1"/>
    <property type="match status" value="1"/>
</dbReference>
<evidence type="ECO:0000256" key="3">
    <source>
        <dbReference type="SAM" id="MobiDB-lite"/>
    </source>
</evidence>
<dbReference type="Proteomes" id="UP000481153">
    <property type="component" value="Unassembled WGS sequence"/>
</dbReference>
<dbReference type="VEuPathDB" id="FungiDB:AeMF1_005002"/>